<feature type="DNA-binding region" description="H-T-H motif" evidence="4">
    <location>
        <begin position="30"/>
        <end position="49"/>
    </location>
</feature>
<proteinExistence type="predicted"/>
<dbReference type="SUPFAM" id="SSF46689">
    <property type="entry name" value="Homeodomain-like"/>
    <property type="match status" value="2"/>
</dbReference>
<dbReference type="PRINTS" id="PR00455">
    <property type="entry name" value="HTHTETR"/>
</dbReference>
<evidence type="ECO:0000259" key="6">
    <source>
        <dbReference type="PROSITE" id="PS50977"/>
    </source>
</evidence>
<dbReference type="OrthoDB" id="3186364at2"/>
<dbReference type="EMBL" id="SJJR01000001">
    <property type="protein sequence ID" value="TCC00593.1"/>
    <property type="molecule type" value="Genomic_DNA"/>
</dbReference>
<evidence type="ECO:0000256" key="2">
    <source>
        <dbReference type="ARBA" id="ARBA00023125"/>
    </source>
</evidence>
<dbReference type="PROSITE" id="PS50977">
    <property type="entry name" value="HTH_TETR_2"/>
    <property type="match status" value="1"/>
</dbReference>
<dbReference type="PANTHER" id="PTHR30055">
    <property type="entry name" value="HTH-TYPE TRANSCRIPTIONAL REGULATOR RUTR"/>
    <property type="match status" value="1"/>
</dbReference>
<keyword evidence="8" id="KW-1185">Reference proteome</keyword>
<dbReference type="GO" id="GO:0003700">
    <property type="term" value="F:DNA-binding transcription factor activity"/>
    <property type="evidence" value="ECO:0007669"/>
    <property type="project" value="TreeGrafter"/>
</dbReference>
<dbReference type="Gene3D" id="1.10.10.60">
    <property type="entry name" value="Homeodomain-like"/>
    <property type="match status" value="1"/>
</dbReference>
<dbReference type="GO" id="GO:0000150">
    <property type="term" value="F:DNA strand exchange activity"/>
    <property type="evidence" value="ECO:0007669"/>
    <property type="project" value="InterPro"/>
</dbReference>
<feature type="domain" description="HTH tetR-type" evidence="6">
    <location>
        <begin position="7"/>
        <end position="67"/>
    </location>
</feature>
<evidence type="ECO:0000256" key="1">
    <source>
        <dbReference type="ARBA" id="ARBA00023015"/>
    </source>
</evidence>
<dbReference type="InterPro" id="IPR001647">
    <property type="entry name" value="HTH_TetR"/>
</dbReference>
<keyword evidence="2 4" id="KW-0238">DNA-binding</keyword>
<evidence type="ECO:0000256" key="4">
    <source>
        <dbReference type="PROSITE-ProRule" id="PRU00335"/>
    </source>
</evidence>
<evidence type="ECO:0000313" key="7">
    <source>
        <dbReference type="EMBL" id="TCC00593.1"/>
    </source>
</evidence>
<protein>
    <submittedName>
        <fullName evidence="7">TetR family transcriptional regulator</fullName>
    </submittedName>
</protein>
<dbReference type="RefSeq" id="WP_131300321.1">
    <property type="nucleotide sequence ID" value="NZ_SJJR01000001.1"/>
</dbReference>
<keyword evidence="1" id="KW-0805">Transcription regulation</keyword>
<feature type="region of interest" description="Disordered" evidence="5">
    <location>
        <begin position="268"/>
        <end position="292"/>
    </location>
</feature>
<feature type="region of interest" description="Disordered" evidence="5">
    <location>
        <begin position="203"/>
        <end position="225"/>
    </location>
</feature>
<evidence type="ECO:0000313" key="8">
    <source>
        <dbReference type="Proteomes" id="UP000292274"/>
    </source>
</evidence>
<evidence type="ECO:0000256" key="5">
    <source>
        <dbReference type="SAM" id="MobiDB-lite"/>
    </source>
</evidence>
<sequence>MTWAETDGTRGRILRAAFDLFAEQGYQRTSLRQIAERLELTKAAILYHFPSKGHLLTALAEPMVGDLEKLVDAAGALPPEQARWRLLEDWVDTMLEHRGPLGMLLHDLALVDQGSTYHRLVRIAMRANEILAGPRASRRDRVRAVQAIAMCSDPVVFLMEVPAPVLRADMLDGVRRLLADAPGDDSCLGGPDGDAGRAAVDAGPTPAPAVRTGGGSTLDDGSTRARTGTAVDGAAASGGNGAVVDGDAAFGGDGPGRVDGAAGAVRVGRRRPGRPRSMSPEQLSAARRMHETGSHSIDEIAAACGVSRATLYRYLNSSGNNETVLS</sequence>
<dbReference type="GO" id="GO:0000976">
    <property type="term" value="F:transcription cis-regulatory region binding"/>
    <property type="evidence" value="ECO:0007669"/>
    <property type="project" value="TreeGrafter"/>
</dbReference>
<comment type="caution">
    <text evidence="7">The sequence shown here is derived from an EMBL/GenBank/DDBJ whole genome shotgun (WGS) entry which is preliminary data.</text>
</comment>
<name>A0A4R0GUC5_9ACTN</name>
<dbReference type="Pfam" id="PF02796">
    <property type="entry name" value="HTH_7"/>
    <property type="match status" value="1"/>
</dbReference>
<organism evidence="7 8">
    <name type="scientific">Micromonospora zingiberis</name>
    <dbReference type="NCBI Taxonomy" id="2053011"/>
    <lineage>
        <taxon>Bacteria</taxon>
        <taxon>Bacillati</taxon>
        <taxon>Actinomycetota</taxon>
        <taxon>Actinomycetes</taxon>
        <taxon>Micromonosporales</taxon>
        <taxon>Micromonosporaceae</taxon>
        <taxon>Micromonospora</taxon>
    </lineage>
</organism>
<reference evidence="7 8" key="1">
    <citation type="submission" date="2019-02" db="EMBL/GenBank/DDBJ databases">
        <title>Jishengella sp. nov., isolated from a root of Zingiber montanum.</title>
        <authorList>
            <person name="Kuncharoen N."/>
            <person name="Kudo T."/>
            <person name="Masahiro Y."/>
            <person name="Ohkuma M."/>
            <person name="Tanasupawat S."/>
        </authorList>
    </citation>
    <scope>NUCLEOTIDE SEQUENCE [LARGE SCALE GENOMIC DNA]</scope>
    <source>
        <strain evidence="7 8">PLAI 1-1</strain>
    </source>
</reference>
<dbReference type="PANTHER" id="PTHR30055:SF234">
    <property type="entry name" value="HTH-TYPE TRANSCRIPTIONAL REGULATOR BETI"/>
    <property type="match status" value="1"/>
</dbReference>
<dbReference type="Pfam" id="PF00440">
    <property type="entry name" value="TetR_N"/>
    <property type="match status" value="1"/>
</dbReference>
<dbReference type="InterPro" id="IPR050109">
    <property type="entry name" value="HTH-type_TetR-like_transc_reg"/>
</dbReference>
<evidence type="ECO:0000256" key="3">
    <source>
        <dbReference type="ARBA" id="ARBA00023163"/>
    </source>
</evidence>
<dbReference type="Proteomes" id="UP000292274">
    <property type="component" value="Unassembled WGS sequence"/>
</dbReference>
<gene>
    <name evidence="7" type="ORF">E0H26_02635</name>
</gene>
<dbReference type="Gene3D" id="1.10.357.10">
    <property type="entry name" value="Tetracycline Repressor, domain 2"/>
    <property type="match status" value="1"/>
</dbReference>
<dbReference type="InterPro" id="IPR009057">
    <property type="entry name" value="Homeodomain-like_sf"/>
</dbReference>
<dbReference type="InterPro" id="IPR006120">
    <property type="entry name" value="Resolvase_HTH_dom"/>
</dbReference>
<dbReference type="AlphaFoldDB" id="A0A4R0GUC5"/>
<keyword evidence="3" id="KW-0804">Transcription</keyword>
<dbReference type="CDD" id="cd00569">
    <property type="entry name" value="HTH_Hin_like"/>
    <property type="match status" value="1"/>
</dbReference>
<accession>A0A4R0GUC5</accession>